<dbReference type="PANTHER" id="PTHR23502:SF64">
    <property type="entry name" value="TRANSPORTER, PUTATIVE (AFU_ORTHOLOGUE AFUA_3G11760)-RELATED"/>
    <property type="match status" value="1"/>
</dbReference>
<proteinExistence type="predicted"/>
<dbReference type="HOGENOM" id="CLU_008455_8_0_1"/>
<feature type="transmembrane region" description="Helical" evidence="5">
    <location>
        <begin position="347"/>
        <end position="370"/>
    </location>
</feature>
<organism evidence="7 8">
    <name type="scientific">Sphaerobolus stellatus (strain SS14)</name>
    <dbReference type="NCBI Taxonomy" id="990650"/>
    <lineage>
        <taxon>Eukaryota</taxon>
        <taxon>Fungi</taxon>
        <taxon>Dikarya</taxon>
        <taxon>Basidiomycota</taxon>
        <taxon>Agaricomycotina</taxon>
        <taxon>Agaricomycetes</taxon>
        <taxon>Phallomycetidae</taxon>
        <taxon>Geastrales</taxon>
        <taxon>Sphaerobolaceae</taxon>
        <taxon>Sphaerobolus</taxon>
    </lineage>
</organism>
<feature type="transmembrane region" description="Helical" evidence="5">
    <location>
        <begin position="93"/>
        <end position="111"/>
    </location>
</feature>
<dbReference type="PROSITE" id="PS50850">
    <property type="entry name" value="MFS"/>
    <property type="match status" value="1"/>
</dbReference>
<evidence type="ECO:0000256" key="2">
    <source>
        <dbReference type="ARBA" id="ARBA00022692"/>
    </source>
</evidence>
<dbReference type="GO" id="GO:0005886">
    <property type="term" value="C:plasma membrane"/>
    <property type="evidence" value="ECO:0007669"/>
    <property type="project" value="TreeGrafter"/>
</dbReference>
<feature type="transmembrane region" description="Helical" evidence="5">
    <location>
        <begin position="315"/>
        <end position="335"/>
    </location>
</feature>
<dbReference type="Gene3D" id="1.20.1720.10">
    <property type="entry name" value="Multidrug resistance protein D"/>
    <property type="match status" value="1"/>
</dbReference>
<dbReference type="PANTHER" id="PTHR23502">
    <property type="entry name" value="MAJOR FACILITATOR SUPERFAMILY"/>
    <property type="match status" value="1"/>
</dbReference>
<dbReference type="SUPFAM" id="SSF103473">
    <property type="entry name" value="MFS general substrate transporter"/>
    <property type="match status" value="1"/>
</dbReference>
<feature type="transmembrane region" description="Helical" evidence="5">
    <location>
        <begin position="63"/>
        <end position="81"/>
    </location>
</feature>
<evidence type="ECO:0000256" key="1">
    <source>
        <dbReference type="ARBA" id="ARBA00004141"/>
    </source>
</evidence>
<evidence type="ECO:0000313" key="8">
    <source>
        <dbReference type="Proteomes" id="UP000054279"/>
    </source>
</evidence>
<evidence type="ECO:0000259" key="6">
    <source>
        <dbReference type="PROSITE" id="PS50850"/>
    </source>
</evidence>
<reference evidence="7 8" key="1">
    <citation type="submission" date="2014-06" db="EMBL/GenBank/DDBJ databases">
        <title>Evolutionary Origins and Diversification of the Mycorrhizal Mutualists.</title>
        <authorList>
            <consortium name="DOE Joint Genome Institute"/>
            <consortium name="Mycorrhizal Genomics Consortium"/>
            <person name="Kohler A."/>
            <person name="Kuo A."/>
            <person name="Nagy L.G."/>
            <person name="Floudas D."/>
            <person name="Copeland A."/>
            <person name="Barry K.W."/>
            <person name="Cichocki N."/>
            <person name="Veneault-Fourrey C."/>
            <person name="LaButti K."/>
            <person name="Lindquist E.A."/>
            <person name="Lipzen A."/>
            <person name="Lundell T."/>
            <person name="Morin E."/>
            <person name="Murat C."/>
            <person name="Riley R."/>
            <person name="Ohm R."/>
            <person name="Sun H."/>
            <person name="Tunlid A."/>
            <person name="Henrissat B."/>
            <person name="Grigoriev I.V."/>
            <person name="Hibbett D.S."/>
            <person name="Martin F."/>
        </authorList>
    </citation>
    <scope>NUCLEOTIDE SEQUENCE [LARGE SCALE GENOMIC DNA]</scope>
    <source>
        <strain evidence="7 8">SS14</strain>
    </source>
</reference>
<feature type="transmembrane region" description="Helical" evidence="5">
    <location>
        <begin position="274"/>
        <end position="294"/>
    </location>
</feature>
<keyword evidence="2 5" id="KW-0812">Transmembrane</keyword>
<evidence type="ECO:0000256" key="4">
    <source>
        <dbReference type="ARBA" id="ARBA00023136"/>
    </source>
</evidence>
<feature type="transmembrane region" description="Helical" evidence="5">
    <location>
        <begin position="27"/>
        <end position="51"/>
    </location>
</feature>
<dbReference type="InterPro" id="IPR020846">
    <property type="entry name" value="MFS_dom"/>
</dbReference>
<evidence type="ECO:0000256" key="3">
    <source>
        <dbReference type="ARBA" id="ARBA00022989"/>
    </source>
</evidence>
<accession>A0A0C9TSY5</accession>
<keyword evidence="8" id="KW-1185">Reference proteome</keyword>
<gene>
    <name evidence="7" type="ORF">M422DRAFT_785747</name>
</gene>
<dbReference type="InterPro" id="IPR011701">
    <property type="entry name" value="MFS"/>
</dbReference>
<dbReference type="OrthoDB" id="3066029at2759"/>
<feature type="transmembrane region" description="Helical" evidence="5">
    <location>
        <begin position="183"/>
        <end position="202"/>
    </location>
</feature>
<dbReference type="GO" id="GO:0022857">
    <property type="term" value="F:transmembrane transporter activity"/>
    <property type="evidence" value="ECO:0007669"/>
    <property type="project" value="InterPro"/>
</dbReference>
<feature type="transmembrane region" description="Helical" evidence="5">
    <location>
        <begin position="155"/>
        <end position="177"/>
    </location>
</feature>
<feature type="domain" description="Major facilitator superfamily (MFS) profile" evidence="6">
    <location>
        <begin position="28"/>
        <end position="391"/>
    </location>
</feature>
<name>A0A0C9TSY5_SPHS4</name>
<feature type="transmembrane region" description="Helical" evidence="5">
    <location>
        <begin position="239"/>
        <end position="262"/>
    </location>
</feature>
<evidence type="ECO:0000256" key="5">
    <source>
        <dbReference type="SAM" id="Phobius"/>
    </source>
</evidence>
<protein>
    <recommendedName>
        <fullName evidence="6">Major facilitator superfamily (MFS) profile domain-containing protein</fullName>
    </recommendedName>
</protein>
<comment type="subcellular location">
    <subcellularLocation>
        <location evidence="1">Membrane</location>
        <topology evidence="1">Multi-pass membrane protein</topology>
    </subcellularLocation>
</comment>
<keyword evidence="3 5" id="KW-1133">Transmembrane helix</keyword>
<dbReference type="AlphaFoldDB" id="A0A0C9TSY5"/>
<evidence type="ECO:0000313" key="7">
    <source>
        <dbReference type="EMBL" id="KIJ24914.1"/>
    </source>
</evidence>
<dbReference type="EMBL" id="KN837448">
    <property type="protein sequence ID" value="KIJ24914.1"/>
    <property type="molecule type" value="Genomic_DNA"/>
</dbReference>
<sequence length="391" mass="41444">MSESSPLLKDGKPSIVQHRFSRARKSAITFIISFAGLTSPFSVGSFIPAVPYVAAELGQSVRVVNYSIGIHSLALALGILWWAPYSDLYGRRLIYLISLPLLCLGCLGTSSSRDIIQLMGFRALEAIGAASVLSLGSATISDIYSVEERGSAIGLFYGAILLGPTLAPVAGGIAATYASWRVMEYIICGMAFISFLWIFALLPETNLRTICGNDDTSSITRMSTFNPFRSLKLFTFPNISLAVLINSLTVSTTSIIIIPLSSILGPRYGLQSPAQIGACLFAIGLGNVLSAPIAGILSDRAILGGKRIPADRLKAAWLPALLFPPASLILYSLSLTSLSGTLGLTTAVLALFVNGLGVPLILTPCGIYVIDVLQDRSAEAAAINQACRFVF</sequence>
<feature type="non-terminal residue" evidence="7">
    <location>
        <position position="1"/>
    </location>
</feature>
<keyword evidence="4 5" id="KW-0472">Membrane</keyword>
<dbReference type="Proteomes" id="UP000054279">
    <property type="component" value="Unassembled WGS sequence"/>
</dbReference>
<dbReference type="Pfam" id="PF07690">
    <property type="entry name" value="MFS_1"/>
    <property type="match status" value="1"/>
</dbReference>
<dbReference type="InterPro" id="IPR036259">
    <property type="entry name" value="MFS_trans_sf"/>
</dbReference>
<feature type="transmembrane region" description="Helical" evidence="5">
    <location>
        <begin position="123"/>
        <end position="143"/>
    </location>
</feature>